<evidence type="ECO:0000256" key="10">
    <source>
        <dbReference type="ARBA" id="ARBA00022679"/>
    </source>
</evidence>
<comment type="similarity">
    <text evidence="5">Belongs to the CDS family.</text>
</comment>
<comment type="catalytic activity">
    <reaction evidence="1">
        <text>a 1,2-diacyl-sn-glycero-3-phosphate + CTP + H(+) = a CDP-1,2-diacyl-sn-glycerol + diphosphate</text>
        <dbReference type="Rhea" id="RHEA:16229"/>
        <dbReference type="ChEBI" id="CHEBI:15378"/>
        <dbReference type="ChEBI" id="CHEBI:33019"/>
        <dbReference type="ChEBI" id="CHEBI:37563"/>
        <dbReference type="ChEBI" id="CHEBI:58332"/>
        <dbReference type="ChEBI" id="CHEBI:58608"/>
        <dbReference type="EC" id="2.7.7.41"/>
    </reaction>
</comment>
<gene>
    <name evidence="25" type="ORF">GCM10023092_07790</name>
</gene>
<evidence type="ECO:0000256" key="7">
    <source>
        <dbReference type="ARBA" id="ARBA00019373"/>
    </source>
</evidence>
<evidence type="ECO:0000313" key="25">
    <source>
        <dbReference type="EMBL" id="GAA4450970.1"/>
    </source>
</evidence>
<evidence type="ECO:0000256" key="17">
    <source>
        <dbReference type="ARBA" id="ARBA00023264"/>
    </source>
</evidence>
<keyword evidence="17" id="KW-1208">Phospholipid metabolism</keyword>
<keyword evidence="11 24" id="KW-0812">Transmembrane</keyword>
<keyword evidence="14" id="KW-0443">Lipid metabolism</keyword>
<feature type="transmembrane region" description="Helical" evidence="24">
    <location>
        <begin position="12"/>
        <end position="45"/>
    </location>
</feature>
<feature type="transmembrane region" description="Helical" evidence="24">
    <location>
        <begin position="89"/>
        <end position="107"/>
    </location>
</feature>
<evidence type="ECO:0000256" key="22">
    <source>
        <dbReference type="ARBA" id="ARBA00032743"/>
    </source>
</evidence>
<evidence type="ECO:0000256" key="2">
    <source>
        <dbReference type="ARBA" id="ARBA00004651"/>
    </source>
</evidence>
<evidence type="ECO:0000256" key="15">
    <source>
        <dbReference type="ARBA" id="ARBA00023136"/>
    </source>
</evidence>
<reference evidence="26" key="1">
    <citation type="journal article" date="2019" name="Int. J. Syst. Evol. Microbiol.">
        <title>The Global Catalogue of Microorganisms (GCM) 10K type strain sequencing project: providing services to taxonomists for standard genome sequencing and annotation.</title>
        <authorList>
            <consortium name="The Broad Institute Genomics Platform"/>
            <consortium name="The Broad Institute Genome Sequencing Center for Infectious Disease"/>
            <person name="Wu L."/>
            <person name="Ma J."/>
        </authorList>
    </citation>
    <scope>NUCLEOTIDE SEQUENCE [LARGE SCALE GENOMIC DNA]</scope>
    <source>
        <strain evidence="26">JCM 31921</strain>
    </source>
</reference>
<accession>A0ABP8MKK0</accession>
<feature type="transmembrane region" description="Helical" evidence="24">
    <location>
        <begin position="143"/>
        <end position="166"/>
    </location>
</feature>
<comment type="subcellular location">
    <subcellularLocation>
        <location evidence="2">Cell membrane</location>
        <topology evidence="2">Multi-pass membrane protein</topology>
    </subcellularLocation>
</comment>
<sequence length="271" mass="29611">MAMNWKTFFTRTWTALVFGAVMLTGLLGPWYAFWLLFALVQCLCIREYFQLMSHKGITVPGPAIQWGLQLWAFTMISFLAVPALQEHKIIPAALIVLPALLLFGEGLRKQGSAFSVLSGLGSVAYIVLPLNLLMLLYRIDAVLPAGLIFLIWINDTMAYVVGSFIGKTPFSQISPKKTWEGTGGGAVLTVLVAFIYGKCNTHLPVQHWVVLALCAAVAGTMGDLFESKLKREAGVKDSGSFMPGHGGALDRFDSLLLATPFAYAYAILFLQ</sequence>
<evidence type="ECO:0000256" key="20">
    <source>
        <dbReference type="ARBA" id="ARBA00032253"/>
    </source>
</evidence>
<evidence type="ECO:0000256" key="8">
    <source>
        <dbReference type="ARBA" id="ARBA00022475"/>
    </source>
</evidence>
<keyword evidence="8" id="KW-1003">Cell membrane</keyword>
<dbReference type="PANTHER" id="PTHR46382:SF1">
    <property type="entry name" value="PHOSPHATIDATE CYTIDYLYLTRANSFERASE"/>
    <property type="match status" value="1"/>
</dbReference>
<dbReference type="EC" id="2.7.7.41" evidence="6"/>
<dbReference type="GO" id="GO:0016779">
    <property type="term" value="F:nucleotidyltransferase activity"/>
    <property type="evidence" value="ECO:0007669"/>
    <property type="project" value="UniProtKB-KW"/>
</dbReference>
<name>A0ABP8MKK0_9BACT</name>
<evidence type="ECO:0000256" key="16">
    <source>
        <dbReference type="ARBA" id="ARBA00023209"/>
    </source>
</evidence>
<feature type="transmembrane region" description="Helical" evidence="24">
    <location>
        <begin position="178"/>
        <end position="196"/>
    </location>
</feature>
<evidence type="ECO:0000256" key="1">
    <source>
        <dbReference type="ARBA" id="ARBA00001698"/>
    </source>
</evidence>
<keyword evidence="12 25" id="KW-0548">Nucleotidyltransferase</keyword>
<evidence type="ECO:0000256" key="24">
    <source>
        <dbReference type="SAM" id="Phobius"/>
    </source>
</evidence>
<feature type="transmembrane region" description="Helical" evidence="24">
    <location>
        <begin position="66"/>
        <end position="83"/>
    </location>
</feature>
<evidence type="ECO:0000256" key="14">
    <source>
        <dbReference type="ARBA" id="ARBA00023098"/>
    </source>
</evidence>
<evidence type="ECO:0000256" key="13">
    <source>
        <dbReference type="ARBA" id="ARBA00022989"/>
    </source>
</evidence>
<feature type="transmembrane region" description="Helical" evidence="24">
    <location>
        <begin position="114"/>
        <end position="137"/>
    </location>
</feature>
<evidence type="ECO:0000256" key="18">
    <source>
        <dbReference type="ARBA" id="ARBA00029893"/>
    </source>
</evidence>
<comment type="caution">
    <text evidence="25">The sequence shown here is derived from an EMBL/GenBank/DDBJ whole genome shotgun (WGS) entry which is preliminary data.</text>
</comment>
<evidence type="ECO:0000256" key="12">
    <source>
        <dbReference type="ARBA" id="ARBA00022695"/>
    </source>
</evidence>
<evidence type="ECO:0000256" key="3">
    <source>
        <dbReference type="ARBA" id="ARBA00005119"/>
    </source>
</evidence>
<organism evidence="25 26">
    <name type="scientific">Rurimicrobium arvi</name>
    <dbReference type="NCBI Taxonomy" id="2049916"/>
    <lineage>
        <taxon>Bacteria</taxon>
        <taxon>Pseudomonadati</taxon>
        <taxon>Bacteroidota</taxon>
        <taxon>Chitinophagia</taxon>
        <taxon>Chitinophagales</taxon>
        <taxon>Chitinophagaceae</taxon>
        <taxon>Rurimicrobium</taxon>
    </lineage>
</organism>
<evidence type="ECO:0000256" key="6">
    <source>
        <dbReference type="ARBA" id="ARBA00012487"/>
    </source>
</evidence>
<evidence type="ECO:0000256" key="23">
    <source>
        <dbReference type="ARBA" id="ARBA00033406"/>
    </source>
</evidence>
<evidence type="ECO:0000256" key="4">
    <source>
        <dbReference type="ARBA" id="ARBA00005189"/>
    </source>
</evidence>
<keyword evidence="9" id="KW-0444">Lipid biosynthesis</keyword>
<dbReference type="PANTHER" id="PTHR46382">
    <property type="entry name" value="PHOSPHATIDATE CYTIDYLYLTRANSFERASE"/>
    <property type="match status" value="1"/>
</dbReference>
<feature type="transmembrane region" description="Helical" evidence="24">
    <location>
        <begin position="208"/>
        <end position="225"/>
    </location>
</feature>
<evidence type="ECO:0000256" key="21">
    <source>
        <dbReference type="ARBA" id="ARBA00032396"/>
    </source>
</evidence>
<proteinExistence type="inferred from homology"/>
<dbReference type="EMBL" id="BAABEZ010000004">
    <property type="protein sequence ID" value="GAA4450970.1"/>
    <property type="molecule type" value="Genomic_DNA"/>
</dbReference>
<protein>
    <recommendedName>
        <fullName evidence="7">Phosphatidate cytidylyltransferase</fullName>
        <ecNumber evidence="6">2.7.7.41</ecNumber>
    </recommendedName>
    <alternativeName>
        <fullName evidence="20">CDP-DAG synthase</fullName>
    </alternativeName>
    <alternativeName>
        <fullName evidence="22">CDP-DG synthase</fullName>
    </alternativeName>
    <alternativeName>
        <fullName evidence="18">CDP-diacylglycerol synthase</fullName>
    </alternativeName>
    <alternativeName>
        <fullName evidence="21">CDP-diglyceride pyrophosphorylase</fullName>
    </alternativeName>
    <alternativeName>
        <fullName evidence="23">CDP-diglyceride synthase</fullName>
    </alternativeName>
    <alternativeName>
        <fullName evidence="19">CTP:phosphatidate cytidylyltransferase</fullName>
    </alternativeName>
</protein>
<comment type="pathway">
    <text evidence="3">Phospholipid metabolism; CDP-diacylglycerol biosynthesis; CDP-diacylglycerol from sn-glycerol 3-phosphate: step 3/3.</text>
</comment>
<evidence type="ECO:0000256" key="5">
    <source>
        <dbReference type="ARBA" id="ARBA00010185"/>
    </source>
</evidence>
<keyword evidence="26" id="KW-1185">Reference proteome</keyword>
<keyword evidence="15 24" id="KW-0472">Membrane</keyword>
<keyword evidence="13 24" id="KW-1133">Transmembrane helix</keyword>
<evidence type="ECO:0000256" key="9">
    <source>
        <dbReference type="ARBA" id="ARBA00022516"/>
    </source>
</evidence>
<dbReference type="Proteomes" id="UP001501410">
    <property type="component" value="Unassembled WGS sequence"/>
</dbReference>
<dbReference type="Pfam" id="PF01148">
    <property type="entry name" value="CTP_transf_1"/>
    <property type="match status" value="1"/>
</dbReference>
<comment type="pathway">
    <text evidence="4">Lipid metabolism.</text>
</comment>
<keyword evidence="10" id="KW-0808">Transferase</keyword>
<evidence type="ECO:0000256" key="11">
    <source>
        <dbReference type="ARBA" id="ARBA00022692"/>
    </source>
</evidence>
<evidence type="ECO:0000256" key="19">
    <source>
        <dbReference type="ARBA" id="ARBA00031825"/>
    </source>
</evidence>
<keyword evidence="16" id="KW-0594">Phospholipid biosynthesis</keyword>
<evidence type="ECO:0000313" key="26">
    <source>
        <dbReference type="Proteomes" id="UP001501410"/>
    </source>
</evidence>